<evidence type="ECO:0000256" key="3">
    <source>
        <dbReference type="ARBA" id="ARBA00022676"/>
    </source>
</evidence>
<dbReference type="Proteomes" id="UP000004310">
    <property type="component" value="Unassembled WGS sequence"/>
</dbReference>
<dbReference type="HOGENOM" id="CLU_042399_1_1_5"/>
<dbReference type="Pfam" id="PF03734">
    <property type="entry name" value="YkuD"/>
    <property type="match status" value="1"/>
</dbReference>
<name>Q0G4H0_9HYPH</name>
<accession>Q0G4H0</accession>
<dbReference type="UniPathway" id="UPA00219"/>
<feature type="chain" id="PRO_5004172206" description="L,D-TPase catalytic domain-containing protein" evidence="10">
    <location>
        <begin position="31"/>
        <end position="287"/>
    </location>
</feature>
<dbReference type="AlphaFoldDB" id="Q0G4H0"/>
<dbReference type="GO" id="GO:0018104">
    <property type="term" value="P:peptidoglycan-protein cross-linking"/>
    <property type="evidence" value="ECO:0007669"/>
    <property type="project" value="TreeGrafter"/>
</dbReference>
<keyword evidence="5" id="KW-0378">Hydrolase</keyword>
<dbReference type="PANTHER" id="PTHR30582:SF24">
    <property type="entry name" value="L,D-TRANSPEPTIDASE ERFK_SRFK-RELATED"/>
    <property type="match status" value="1"/>
</dbReference>
<dbReference type="eggNOG" id="COG1376">
    <property type="taxonomic scope" value="Bacteria"/>
</dbReference>
<keyword evidence="7 9" id="KW-0573">Peptidoglycan synthesis</keyword>
<comment type="pathway">
    <text evidence="1 9">Cell wall biogenesis; peptidoglycan biosynthesis.</text>
</comment>
<keyword evidence="10" id="KW-0732">Signal</keyword>
<dbReference type="InterPro" id="IPR038063">
    <property type="entry name" value="Transpep_catalytic_dom"/>
</dbReference>
<dbReference type="FunFam" id="2.40.440.10:FF:000002">
    <property type="entry name" value="L,D-transpeptidase ErfK/SrfK"/>
    <property type="match status" value="1"/>
</dbReference>
<dbReference type="PANTHER" id="PTHR30582">
    <property type="entry name" value="L,D-TRANSPEPTIDASE"/>
    <property type="match status" value="1"/>
</dbReference>
<evidence type="ECO:0000256" key="8">
    <source>
        <dbReference type="ARBA" id="ARBA00023316"/>
    </source>
</evidence>
<keyword evidence="4" id="KW-0808">Transferase</keyword>
<evidence type="ECO:0000256" key="1">
    <source>
        <dbReference type="ARBA" id="ARBA00004752"/>
    </source>
</evidence>
<comment type="similarity">
    <text evidence="2">Belongs to the YkuD family.</text>
</comment>
<sequence>MHYPIPKTAMNLAAVLAALTFGGTFSSAEAEPRYEQRQPAVAPYHAREAWLQQLKRSQRVNAAGVVFQGAQPSRHVRTGRSIFSPDPFGTRYVAQPPEPRYAPQPAVPRRALQPHYPRSAATWPAPVREVAPRHITSPEFLPQRVPYRSRHATGTIVIDTSQRFLYHVEPNGMAMRYGVGVGKPGFSWRGMHNITAKKKWPSWTPPKEMIAREKKKGRHLPSFMPGGVENPLGARALYLGSTLYRIHGTNQPWTIGQAVSSGCIRMRNEDVEKLYERVRVGTKVVVI</sequence>
<dbReference type="Gene3D" id="2.40.440.10">
    <property type="entry name" value="L,D-transpeptidase catalytic domain-like"/>
    <property type="match status" value="1"/>
</dbReference>
<feature type="active site" description="Proton donor/acceptor" evidence="9">
    <location>
        <position position="247"/>
    </location>
</feature>
<proteinExistence type="inferred from homology"/>
<dbReference type="CDD" id="cd16913">
    <property type="entry name" value="YkuD_like"/>
    <property type="match status" value="1"/>
</dbReference>
<feature type="domain" description="L,D-TPase catalytic" evidence="11">
    <location>
        <begin position="154"/>
        <end position="287"/>
    </location>
</feature>
<dbReference type="GO" id="GO:0071972">
    <property type="term" value="F:peptidoglycan L,D-transpeptidase activity"/>
    <property type="evidence" value="ECO:0007669"/>
    <property type="project" value="TreeGrafter"/>
</dbReference>
<evidence type="ECO:0000256" key="7">
    <source>
        <dbReference type="ARBA" id="ARBA00022984"/>
    </source>
</evidence>
<evidence type="ECO:0000256" key="2">
    <source>
        <dbReference type="ARBA" id="ARBA00005992"/>
    </source>
</evidence>
<evidence type="ECO:0000256" key="4">
    <source>
        <dbReference type="ARBA" id="ARBA00022679"/>
    </source>
</evidence>
<evidence type="ECO:0000256" key="6">
    <source>
        <dbReference type="ARBA" id="ARBA00022960"/>
    </source>
</evidence>
<evidence type="ECO:0000256" key="10">
    <source>
        <dbReference type="SAM" id="SignalP"/>
    </source>
</evidence>
<dbReference type="PROSITE" id="PS52029">
    <property type="entry name" value="LD_TPASE"/>
    <property type="match status" value="1"/>
</dbReference>
<dbReference type="SUPFAM" id="SSF141523">
    <property type="entry name" value="L,D-transpeptidase catalytic domain-like"/>
    <property type="match status" value="1"/>
</dbReference>
<keyword evidence="3" id="KW-0328">Glycosyltransferase</keyword>
<dbReference type="MEROPS" id="C82.003"/>
<gene>
    <name evidence="12" type="ORF">FP2506_13799</name>
</gene>
<dbReference type="GO" id="GO:0071555">
    <property type="term" value="P:cell wall organization"/>
    <property type="evidence" value="ECO:0007669"/>
    <property type="project" value="UniProtKB-UniRule"/>
</dbReference>
<dbReference type="InterPro" id="IPR005490">
    <property type="entry name" value="LD_TPept_cat_dom"/>
</dbReference>
<feature type="signal peptide" evidence="10">
    <location>
        <begin position="1"/>
        <end position="30"/>
    </location>
</feature>
<reference evidence="12 13" key="1">
    <citation type="journal article" date="2010" name="J. Bacteriol.">
        <title>Genome sequence of Fulvimarina pelagi HTCC2506T, a Mn(II)-oxidizing alphaproteobacterium possessing an aerobic anoxygenic photosynthetic gene cluster and Xanthorhodopsin.</title>
        <authorList>
            <person name="Kang I."/>
            <person name="Oh H.M."/>
            <person name="Lim S.I."/>
            <person name="Ferriera S."/>
            <person name="Giovannoni S.J."/>
            <person name="Cho J.C."/>
        </authorList>
    </citation>
    <scope>NUCLEOTIDE SEQUENCE [LARGE SCALE GENOMIC DNA]</scope>
    <source>
        <strain evidence="12 13">HTCC2506</strain>
    </source>
</reference>
<evidence type="ECO:0000313" key="13">
    <source>
        <dbReference type="Proteomes" id="UP000004310"/>
    </source>
</evidence>
<dbReference type="GO" id="GO:0016757">
    <property type="term" value="F:glycosyltransferase activity"/>
    <property type="evidence" value="ECO:0007669"/>
    <property type="project" value="UniProtKB-KW"/>
</dbReference>
<evidence type="ECO:0000256" key="5">
    <source>
        <dbReference type="ARBA" id="ARBA00022801"/>
    </source>
</evidence>
<evidence type="ECO:0000313" key="12">
    <source>
        <dbReference type="EMBL" id="EAU41511.1"/>
    </source>
</evidence>
<protein>
    <recommendedName>
        <fullName evidence="11">L,D-TPase catalytic domain-containing protein</fullName>
    </recommendedName>
</protein>
<evidence type="ECO:0000259" key="11">
    <source>
        <dbReference type="PROSITE" id="PS52029"/>
    </source>
</evidence>
<dbReference type="EMBL" id="AATP01000002">
    <property type="protein sequence ID" value="EAU41511.1"/>
    <property type="molecule type" value="Genomic_DNA"/>
</dbReference>
<keyword evidence="8 9" id="KW-0961">Cell wall biogenesis/degradation</keyword>
<keyword evidence="13" id="KW-1185">Reference proteome</keyword>
<dbReference type="InterPro" id="IPR050979">
    <property type="entry name" value="LD-transpeptidase"/>
</dbReference>
<dbReference type="STRING" id="217511.GCA_001463845_02395"/>
<dbReference type="GO" id="GO:0005576">
    <property type="term" value="C:extracellular region"/>
    <property type="evidence" value="ECO:0007669"/>
    <property type="project" value="TreeGrafter"/>
</dbReference>
<organism evidence="12 13">
    <name type="scientific">Fulvimarina pelagi HTCC2506</name>
    <dbReference type="NCBI Taxonomy" id="314231"/>
    <lineage>
        <taxon>Bacteria</taxon>
        <taxon>Pseudomonadati</taxon>
        <taxon>Pseudomonadota</taxon>
        <taxon>Alphaproteobacteria</taxon>
        <taxon>Hyphomicrobiales</taxon>
        <taxon>Aurantimonadaceae</taxon>
        <taxon>Fulvimarina</taxon>
    </lineage>
</organism>
<evidence type="ECO:0000256" key="9">
    <source>
        <dbReference type="PROSITE-ProRule" id="PRU01373"/>
    </source>
</evidence>
<dbReference type="GO" id="GO:0008360">
    <property type="term" value="P:regulation of cell shape"/>
    <property type="evidence" value="ECO:0007669"/>
    <property type="project" value="UniProtKB-UniRule"/>
</dbReference>
<keyword evidence="6 9" id="KW-0133">Cell shape</keyword>
<comment type="caution">
    <text evidence="12">The sequence shown here is derived from an EMBL/GenBank/DDBJ whole genome shotgun (WGS) entry which is preliminary data.</text>
</comment>
<feature type="active site" description="Nucleophile" evidence="9">
    <location>
        <position position="263"/>
    </location>
</feature>